<keyword evidence="2" id="KW-1133">Transmembrane helix</keyword>
<sequence>MTNNLNLQVNNDFLEAFENDNVDDMELIGNIEYLMSLEAKNKLNYFQYACFLGKNQVAAYFDSINRYIYSSIDQFGNTPLHLIASNPKNEDFQLAEYFINKYKSEILHSRNVFGLTPFHVSCLQSNINFVKYLLTKYSKEIDLTDEENIFKLSPVNCAKKANCKEIIALLTNKTATEQEQPQIINNSNVPTNEIENNSELLNKIKELTSTINTQANTISEKEKEIQKLQKNIISLNQQNEALNKELTQQKSIKKQLNEFSKEIFKFEGKVNTINNLQREQIRKCESEIQQNQSLIKSLEENNNLLNKLLISSKEEAQGKQEELMTENRSLEENCHKLEAEKKEIQKSFEARIQELNNKYLACENEKKALTDQLLREKSEFEEKYKLLELQTNTFVLADIEIQGYHVRRHNYLIPTIIFCIIFSILILMIIGYKK</sequence>
<dbReference type="VEuPathDB" id="TrichDB:TVAG_411300"/>
<reference evidence="3" key="2">
    <citation type="journal article" date="2007" name="Science">
        <title>Draft genome sequence of the sexually transmitted pathogen Trichomonas vaginalis.</title>
        <authorList>
            <person name="Carlton J.M."/>
            <person name="Hirt R.P."/>
            <person name="Silva J.C."/>
            <person name="Delcher A.L."/>
            <person name="Schatz M."/>
            <person name="Zhao Q."/>
            <person name="Wortman J.R."/>
            <person name="Bidwell S.L."/>
            <person name="Alsmark U.C.M."/>
            <person name="Besteiro S."/>
            <person name="Sicheritz-Ponten T."/>
            <person name="Noel C.J."/>
            <person name="Dacks J.B."/>
            <person name="Foster P.G."/>
            <person name="Simillion C."/>
            <person name="Van de Peer Y."/>
            <person name="Miranda-Saavedra D."/>
            <person name="Barton G.J."/>
            <person name="Westrop G.D."/>
            <person name="Mueller S."/>
            <person name="Dessi D."/>
            <person name="Fiori P.L."/>
            <person name="Ren Q."/>
            <person name="Paulsen I."/>
            <person name="Zhang H."/>
            <person name="Bastida-Corcuera F.D."/>
            <person name="Simoes-Barbosa A."/>
            <person name="Brown M.T."/>
            <person name="Hayes R.D."/>
            <person name="Mukherjee M."/>
            <person name="Okumura C.Y."/>
            <person name="Schneider R."/>
            <person name="Smith A.J."/>
            <person name="Vanacova S."/>
            <person name="Villalvazo M."/>
            <person name="Haas B.J."/>
            <person name="Pertea M."/>
            <person name="Feldblyum T.V."/>
            <person name="Utterback T.R."/>
            <person name="Shu C.L."/>
            <person name="Osoegawa K."/>
            <person name="de Jong P.J."/>
            <person name="Hrdy I."/>
            <person name="Horvathova L."/>
            <person name="Zubacova Z."/>
            <person name="Dolezal P."/>
            <person name="Malik S.B."/>
            <person name="Logsdon J.M. Jr."/>
            <person name="Henze K."/>
            <person name="Gupta A."/>
            <person name="Wang C.C."/>
            <person name="Dunne R.L."/>
            <person name="Upcroft J.A."/>
            <person name="Upcroft P."/>
            <person name="White O."/>
            <person name="Salzberg S.L."/>
            <person name="Tang P."/>
            <person name="Chiu C.-H."/>
            <person name="Lee Y.-S."/>
            <person name="Embley T.M."/>
            <person name="Coombs G.H."/>
            <person name="Mottram J.C."/>
            <person name="Tachezy J."/>
            <person name="Fraser-Liggett C.M."/>
            <person name="Johnson P.J."/>
        </authorList>
    </citation>
    <scope>NUCLEOTIDE SEQUENCE [LARGE SCALE GENOMIC DNA]</scope>
    <source>
        <strain evidence="3">G3</strain>
    </source>
</reference>
<keyword evidence="2" id="KW-0472">Membrane</keyword>
<dbReference type="InParanoid" id="A2DXN5"/>
<proteinExistence type="predicted"/>
<evidence type="ECO:0000256" key="2">
    <source>
        <dbReference type="SAM" id="Phobius"/>
    </source>
</evidence>
<protein>
    <submittedName>
        <fullName evidence="3">Uncharacterized protein</fullName>
    </submittedName>
</protein>
<organism evidence="3 4">
    <name type="scientific">Trichomonas vaginalis (strain ATCC PRA-98 / G3)</name>
    <dbReference type="NCBI Taxonomy" id="412133"/>
    <lineage>
        <taxon>Eukaryota</taxon>
        <taxon>Metamonada</taxon>
        <taxon>Parabasalia</taxon>
        <taxon>Trichomonadida</taxon>
        <taxon>Trichomonadidae</taxon>
        <taxon>Trichomonas</taxon>
    </lineage>
</organism>
<dbReference type="AlphaFoldDB" id="A2DXN5"/>
<dbReference type="Gene3D" id="1.10.287.1490">
    <property type="match status" value="1"/>
</dbReference>
<evidence type="ECO:0000313" key="3">
    <source>
        <dbReference type="EMBL" id="EAY14864.1"/>
    </source>
</evidence>
<keyword evidence="1" id="KW-0175">Coiled coil</keyword>
<dbReference type="InterPro" id="IPR002110">
    <property type="entry name" value="Ankyrin_rpt"/>
</dbReference>
<accession>A2DXN5</accession>
<gene>
    <name evidence="3" type="ORF">TVAG_411300</name>
</gene>
<dbReference type="SMR" id="A2DXN5"/>
<dbReference type="Gene3D" id="1.25.40.20">
    <property type="entry name" value="Ankyrin repeat-containing domain"/>
    <property type="match status" value="1"/>
</dbReference>
<dbReference type="RefSeq" id="XP_001327087.1">
    <property type="nucleotide sequence ID" value="XM_001327052.1"/>
</dbReference>
<dbReference type="SMART" id="SM00248">
    <property type="entry name" value="ANK"/>
    <property type="match status" value="2"/>
</dbReference>
<evidence type="ECO:0000256" key="1">
    <source>
        <dbReference type="SAM" id="Coils"/>
    </source>
</evidence>
<name>A2DXN5_TRIV3</name>
<feature type="coiled-coil region" evidence="1">
    <location>
        <begin position="281"/>
        <end position="390"/>
    </location>
</feature>
<dbReference type="SUPFAM" id="SSF48403">
    <property type="entry name" value="Ankyrin repeat"/>
    <property type="match status" value="1"/>
</dbReference>
<keyword evidence="4" id="KW-1185">Reference proteome</keyword>
<dbReference type="KEGG" id="tva:4772863"/>
<keyword evidence="2" id="KW-0812">Transmembrane</keyword>
<dbReference type="EMBL" id="DS113264">
    <property type="protein sequence ID" value="EAY14864.1"/>
    <property type="molecule type" value="Genomic_DNA"/>
</dbReference>
<feature type="coiled-coil region" evidence="1">
    <location>
        <begin position="204"/>
        <end position="252"/>
    </location>
</feature>
<dbReference type="InterPro" id="IPR036770">
    <property type="entry name" value="Ankyrin_rpt-contain_sf"/>
</dbReference>
<feature type="transmembrane region" description="Helical" evidence="2">
    <location>
        <begin position="411"/>
        <end position="432"/>
    </location>
</feature>
<reference evidence="3" key="1">
    <citation type="submission" date="2006-10" db="EMBL/GenBank/DDBJ databases">
        <authorList>
            <person name="Amadeo P."/>
            <person name="Zhao Q."/>
            <person name="Wortman J."/>
            <person name="Fraser-Liggett C."/>
            <person name="Carlton J."/>
        </authorList>
    </citation>
    <scope>NUCLEOTIDE SEQUENCE</scope>
    <source>
        <strain evidence="3">G3</strain>
    </source>
</reference>
<evidence type="ECO:0000313" key="4">
    <source>
        <dbReference type="Proteomes" id="UP000001542"/>
    </source>
</evidence>
<dbReference type="Proteomes" id="UP000001542">
    <property type="component" value="Unassembled WGS sequence"/>
</dbReference>
<dbReference type="Pfam" id="PF12796">
    <property type="entry name" value="Ank_2"/>
    <property type="match status" value="1"/>
</dbReference>
<dbReference type="VEuPathDB" id="TrichDB:TVAGG3_0047640"/>